<name>A0A1Y0L161_9MOLU</name>
<dbReference type="AlphaFoldDB" id="A0A1Y0L161"/>
<keyword evidence="2" id="KW-1185">Reference proteome</keyword>
<dbReference type="RefSeq" id="WP_100254448.1">
    <property type="nucleotide sequence ID" value="NZ_CP015819.1"/>
</dbReference>
<accession>A0A1Y0L161</accession>
<gene>
    <name evidence="1" type="ORF">SCLAR_v1c05760</name>
</gene>
<reference evidence="1 2" key="1">
    <citation type="submission" date="2017-11" db="EMBL/GenBank/DDBJ databases">
        <title>Complete genome sequence of Spiroplasma clarkii CN-5 (DSM 19994).</title>
        <authorList>
            <person name="Tsai Y.-M."/>
            <person name="Chang A."/>
            <person name="Lo W.-S."/>
            <person name="Kuo C.-H."/>
        </authorList>
    </citation>
    <scope>NUCLEOTIDE SEQUENCE [LARGE SCALE GENOMIC DNA]</scope>
    <source>
        <strain evidence="1 2">CN-5</strain>
    </source>
</reference>
<proteinExistence type="predicted"/>
<dbReference type="Proteomes" id="UP000231179">
    <property type="component" value="Chromosome"/>
</dbReference>
<protein>
    <submittedName>
        <fullName evidence="1">Uncharacterized protein</fullName>
    </submittedName>
</protein>
<evidence type="ECO:0000313" key="2">
    <source>
        <dbReference type="Proteomes" id="UP000231179"/>
    </source>
</evidence>
<dbReference type="EMBL" id="CP024870">
    <property type="protein sequence ID" value="ATX70895.1"/>
    <property type="molecule type" value="Genomic_DNA"/>
</dbReference>
<organism evidence="1 2">
    <name type="scientific">Spiroplasma clarkii</name>
    <dbReference type="NCBI Taxonomy" id="2139"/>
    <lineage>
        <taxon>Bacteria</taxon>
        <taxon>Bacillati</taxon>
        <taxon>Mycoplasmatota</taxon>
        <taxon>Mollicutes</taxon>
        <taxon>Entomoplasmatales</taxon>
        <taxon>Spiroplasmataceae</taxon>
        <taxon>Spiroplasma</taxon>
    </lineage>
</organism>
<sequence length="143" mass="16823">MKNKDYENLSNALKELSIENKTLEITKEYWQELESVILNTYINKKNSKCSFENPLRNCYQIITKNCGECQKINSPIFNNDKIDDQTMLLNFEKIELEDLSKEVFAMIHCLYCDIHFPNEQLSLSNSYSCSNCQPKLYDKIITQ</sequence>
<evidence type="ECO:0000313" key="1">
    <source>
        <dbReference type="EMBL" id="ATX70895.1"/>
    </source>
</evidence>
<dbReference type="KEGG" id="scla:SCLARK_00862"/>